<organism evidence="1 2">
    <name type="scientific">Kwoniella mangroviensis CBS 10435</name>
    <dbReference type="NCBI Taxonomy" id="1331196"/>
    <lineage>
        <taxon>Eukaryota</taxon>
        <taxon>Fungi</taxon>
        <taxon>Dikarya</taxon>
        <taxon>Basidiomycota</taxon>
        <taxon>Agaricomycotina</taxon>
        <taxon>Tremellomycetes</taxon>
        <taxon>Tremellales</taxon>
        <taxon>Cryptococcaceae</taxon>
        <taxon>Kwoniella</taxon>
    </lineage>
</organism>
<reference evidence="2" key="2">
    <citation type="submission" date="2013-12" db="EMBL/GenBank/DDBJ databases">
        <title>Evolution of pathogenesis and genome organization in the Tremellales.</title>
        <authorList>
            <person name="Cuomo C."/>
            <person name="Litvintseva A."/>
            <person name="Heitman J."/>
            <person name="Chen Y."/>
            <person name="Sun S."/>
            <person name="Springer D."/>
            <person name="Dromer F."/>
            <person name="Young S."/>
            <person name="Zeng Q."/>
            <person name="Chapman S."/>
            <person name="Gujja S."/>
            <person name="Saif S."/>
            <person name="Birren B."/>
        </authorList>
    </citation>
    <scope>NUCLEOTIDE SEQUENCE [LARGE SCALE GENOMIC DNA]</scope>
    <source>
        <strain evidence="2">CBS 10435</strain>
    </source>
</reference>
<name>A0A1B9IF30_9TREE</name>
<proteinExistence type="predicted"/>
<gene>
    <name evidence="1" type="ORF">L486_08436</name>
</gene>
<reference evidence="1 2" key="1">
    <citation type="submission" date="2013-07" db="EMBL/GenBank/DDBJ databases">
        <title>The Genome Sequence of Kwoniella mangroviensis CBS10435.</title>
        <authorList>
            <consortium name="The Broad Institute Genome Sequencing Platform"/>
            <person name="Cuomo C."/>
            <person name="Litvintseva A."/>
            <person name="Chen Y."/>
            <person name="Heitman J."/>
            <person name="Sun S."/>
            <person name="Springer D."/>
            <person name="Dromer F."/>
            <person name="Young S.K."/>
            <person name="Zeng Q."/>
            <person name="Gargeya S."/>
            <person name="Fitzgerald M."/>
            <person name="Abouelleil A."/>
            <person name="Alvarado L."/>
            <person name="Berlin A.M."/>
            <person name="Chapman S.B."/>
            <person name="Dewar J."/>
            <person name="Goldberg J."/>
            <person name="Griggs A."/>
            <person name="Gujja S."/>
            <person name="Hansen M."/>
            <person name="Howarth C."/>
            <person name="Imamovic A."/>
            <person name="Larimer J."/>
            <person name="McCowan C."/>
            <person name="Murphy C."/>
            <person name="Pearson M."/>
            <person name="Priest M."/>
            <person name="Roberts A."/>
            <person name="Saif S."/>
            <person name="Shea T."/>
            <person name="Sykes S."/>
            <person name="Wortman J."/>
            <person name="Nusbaum C."/>
            <person name="Birren B."/>
        </authorList>
    </citation>
    <scope>NUCLEOTIDE SEQUENCE [LARGE SCALE GENOMIC DNA]</scope>
    <source>
        <strain evidence="1 2">CBS 10435</strain>
    </source>
</reference>
<protein>
    <submittedName>
        <fullName evidence="1">Uncharacterized protein</fullName>
    </submittedName>
</protein>
<keyword evidence="2" id="KW-1185">Reference proteome</keyword>
<accession>A0A1B9IF30</accession>
<dbReference type="OrthoDB" id="10658929at2759"/>
<dbReference type="AlphaFoldDB" id="A0A1B9IF30"/>
<evidence type="ECO:0000313" key="1">
    <source>
        <dbReference type="EMBL" id="OCF54067.1"/>
    </source>
</evidence>
<dbReference type="Proteomes" id="UP000092583">
    <property type="component" value="Unassembled WGS sequence"/>
</dbReference>
<sequence>MSSLRAGMVLQLIPADLNARLDALLNDTNDPGTAREATLLGATDSLLTKIDRSLYRNDEKFKRVKIILDDFKSDNDTKKSTAYKYDLIEVQQSLKHTLTGPEEDLLTYIAHKHRPFDELILVWATFEDRFLNTRSGSSESIYTNPDTSVDDRLREIGRLKEAMRQLPRHSLHLDFKLQPSGVSQTHIPTLKRTLSFVVSKLSEPGRAPREAMDGLVRTITITASNSTLLNEVDALMSNLCEGNVQAAISDYDNGQLSSLLMQTREWDCGNANTNKIYNDQMVNLWGTLKELQSCVIGQTASQDQPIEEAHAIEI</sequence>
<evidence type="ECO:0000313" key="2">
    <source>
        <dbReference type="Proteomes" id="UP000092583"/>
    </source>
</evidence>
<dbReference type="EMBL" id="KV700094">
    <property type="protein sequence ID" value="OCF54067.1"/>
    <property type="molecule type" value="Genomic_DNA"/>
</dbReference>